<accession>A0A4P6YQX7</accession>
<dbReference type="InterPro" id="IPR041073">
    <property type="entry name" value="MobL"/>
</dbReference>
<feature type="region of interest" description="Disordered" evidence="1">
    <location>
        <begin position="476"/>
        <end position="495"/>
    </location>
</feature>
<proteinExistence type="predicted"/>
<evidence type="ECO:0000256" key="1">
    <source>
        <dbReference type="SAM" id="MobiDB-lite"/>
    </source>
</evidence>
<name>A0A4P6YQX7_9LACO</name>
<evidence type="ECO:0000313" key="3">
    <source>
        <dbReference type="Proteomes" id="UP000292886"/>
    </source>
</evidence>
<evidence type="ECO:0000313" key="2">
    <source>
        <dbReference type="EMBL" id="QBO34996.1"/>
    </source>
</evidence>
<sequence>MAKNGKKGAFKIEASNNSGVIVTHAFVTAATANSKGKQFSGSLNYLLRESATLQEIQIDSLAVEETEHDRVFERDNEKYLKNETNVDQIEQDKILRTLERYQIGYRATTDYLLRNSAVSLEDTSLGETAGFNADTLNMTNERVGDAQRAFDIGQNNNNPLHEMAISFRTQFLIDQELYDPGTKNVDEKRIKVAVQDSMKRFLADIDLGADIEWVGSIQHDTEHLHVHVNFVKVNPETRQHKLMYNNDSQMIEPIGELQQRAFERIISKTSHGLESDKTRRMLTPIYERKTQLRDSLKLGVSDNLEVKRGTSKYVNELAEIYKMMPKNKRDWQVGKFGLQAGKNEMRPVNQRVSRLLDTILQNELKTDFDEFVATAKEVQRNSPKLSKNNNEYVNNQIENELKKPMANQLYKSFKELNESDLKQVLELDNEMPPLEDSRSKNLSDDVEQTSTHDINKGNDFIKHLETVSHASRTDNQFNSTANQRTGKNNETHSKAKSNMWKNDVKFVSLHKSDFANQVEKKIEKRRLNTRMVPTTTALNKITRTVLKAGRSEARAQKKQMIAMERAEAREAQEFYQNQMQGHSR</sequence>
<dbReference type="EMBL" id="CP037940">
    <property type="protein sequence ID" value="QBO34996.1"/>
    <property type="molecule type" value="Genomic_DNA"/>
</dbReference>
<dbReference type="OrthoDB" id="3889159at2"/>
<dbReference type="KEGG" id="wei:EQG49_00305"/>
<keyword evidence="3" id="KW-1185">Reference proteome</keyword>
<dbReference type="AlphaFoldDB" id="A0A4P6YQX7"/>
<organism evidence="2 3">
    <name type="scientific">Periweissella cryptocerci</name>
    <dbReference type="NCBI Taxonomy" id="2506420"/>
    <lineage>
        <taxon>Bacteria</taxon>
        <taxon>Bacillati</taxon>
        <taxon>Bacillota</taxon>
        <taxon>Bacilli</taxon>
        <taxon>Lactobacillales</taxon>
        <taxon>Lactobacillaceae</taxon>
        <taxon>Periweissella</taxon>
    </lineage>
</organism>
<protein>
    <submittedName>
        <fullName evidence="2">Uncharacterized protein</fullName>
    </submittedName>
</protein>
<dbReference type="RefSeq" id="WP_133362076.1">
    <property type="nucleotide sequence ID" value="NZ_CP037940.1"/>
</dbReference>
<reference evidence="3" key="1">
    <citation type="submission" date="2019-03" db="EMBL/GenBank/DDBJ databases">
        <title>Weissella sp. 26KH-42 Genome sequencing.</title>
        <authorList>
            <person name="Heo J."/>
            <person name="Kim S.-J."/>
            <person name="Kim J.-S."/>
            <person name="Hong S.-B."/>
            <person name="Kwon S.-W."/>
        </authorList>
    </citation>
    <scope>NUCLEOTIDE SEQUENCE [LARGE SCALE GENOMIC DNA]</scope>
    <source>
        <strain evidence="3">26KH-42</strain>
    </source>
</reference>
<feature type="compositionally biased region" description="Polar residues" evidence="1">
    <location>
        <begin position="476"/>
        <end position="486"/>
    </location>
</feature>
<gene>
    <name evidence="2" type="ORF">EQG49_00305</name>
</gene>
<dbReference type="Proteomes" id="UP000292886">
    <property type="component" value="Chromosome"/>
</dbReference>
<dbReference type="Pfam" id="PF18555">
    <property type="entry name" value="MobL"/>
    <property type="match status" value="1"/>
</dbReference>